<dbReference type="Gene3D" id="3.20.20.100">
    <property type="entry name" value="NADP-dependent oxidoreductase domain"/>
    <property type="match status" value="1"/>
</dbReference>
<dbReference type="PIRSF" id="PIRSF000097">
    <property type="entry name" value="AKR"/>
    <property type="match status" value="1"/>
</dbReference>
<keyword evidence="2" id="KW-0560">Oxidoreductase</keyword>
<dbReference type="InterPro" id="IPR018170">
    <property type="entry name" value="Aldo/ket_reductase_CS"/>
</dbReference>
<evidence type="ECO:0000256" key="2">
    <source>
        <dbReference type="ARBA" id="ARBA00023002"/>
    </source>
</evidence>
<dbReference type="AlphaFoldDB" id="A0A9P8SZ33"/>
<evidence type="ECO:0000256" key="1">
    <source>
        <dbReference type="ARBA" id="ARBA00007905"/>
    </source>
</evidence>
<evidence type="ECO:0000259" key="6">
    <source>
        <dbReference type="Pfam" id="PF00248"/>
    </source>
</evidence>
<dbReference type="SUPFAM" id="SSF51430">
    <property type="entry name" value="NAD(P)-linked oxidoreductase"/>
    <property type="match status" value="1"/>
</dbReference>
<dbReference type="PRINTS" id="PR00069">
    <property type="entry name" value="ALDKETRDTASE"/>
</dbReference>
<dbReference type="FunFam" id="3.20.20.100:FF:000015">
    <property type="entry name" value="Oxidoreductase, aldo/keto reductase family"/>
    <property type="match status" value="1"/>
</dbReference>
<evidence type="ECO:0000256" key="3">
    <source>
        <dbReference type="PIRSR" id="PIRSR000097-1"/>
    </source>
</evidence>
<evidence type="ECO:0000313" key="8">
    <source>
        <dbReference type="Proteomes" id="UP000788993"/>
    </source>
</evidence>
<dbReference type="Proteomes" id="UP000788993">
    <property type="component" value="Unassembled WGS sequence"/>
</dbReference>
<reference evidence="7" key="1">
    <citation type="journal article" date="2021" name="Open Biol.">
        <title>Shared evolutionary footprints suggest mitochondrial oxidative damage underlies multiple complex I losses in fungi.</title>
        <authorList>
            <person name="Schikora-Tamarit M.A."/>
            <person name="Marcet-Houben M."/>
            <person name="Nosek J."/>
            <person name="Gabaldon T."/>
        </authorList>
    </citation>
    <scope>NUCLEOTIDE SEQUENCE</scope>
    <source>
        <strain evidence="7">NCAIM Y.01608</strain>
    </source>
</reference>
<feature type="domain" description="NADP-dependent oxidoreductase" evidence="6">
    <location>
        <begin position="24"/>
        <end position="268"/>
    </location>
</feature>
<dbReference type="PANTHER" id="PTHR43827:SF13">
    <property type="entry name" value="ALDO_KETO REDUCTASE FAMILY PROTEIN"/>
    <property type="match status" value="1"/>
</dbReference>
<feature type="binding site" evidence="4">
    <location>
        <position position="115"/>
    </location>
    <ligand>
        <name>substrate</name>
    </ligand>
</feature>
<reference evidence="7" key="2">
    <citation type="submission" date="2021-01" db="EMBL/GenBank/DDBJ databases">
        <authorList>
            <person name="Schikora-Tamarit M.A."/>
        </authorList>
    </citation>
    <scope>NUCLEOTIDE SEQUENCE</scope>
    <source>
        <strain evidence="7">NCAIM Y.01608</strain>
    </source>
</reference>
<dbReference type="PANTHER" id="PTHR43827">
    <property type="entry name" value="2,5-DIKETO-D-GLUCONIC ACID REDUCTASE"/>
    <property type="match status" value="1"/>
</dbReference>
<dbReference type="Pfam" id="PF00248">
    <property type="entry name" value="Aldo_ket_red"/>
    <property type="match status" value="1"/>
</dbReference>
<protein>
    <recommendedName>
        <fullName evidence="6">NADP-dependent oxidoreductase domain-containing protein</fullName>
    </recommendedName>
</protein>
<comment type="caution">
    <text evidence="7">The sequence shown here is derived from an EMBL/GenBank/DDBJ whole genome shotgun (WGS) entry which is preliminary data.</text>
</comment>
<comment type="similarity">
    <text evidence="1">Belongs to the aldo/keto reductase family.</text>
</comment>
<dbReference type="PROSITE" id="PS00062">
    <property type="entry name" value="ALDOKETO_REDUCTASE_2"/>
    <property type="match status" value="1"/>
</dbReference>
<feature type="site" description="Lowers pKa of active site Tyr" evidence="5">
    <location>
        <position position="81"/>
    </location>
</feature>
<evidence type="ECO:0000256" key="5">
    <source>
        <dbReference type="PIRSR" id="PIRSR000097-3"/>
    </source>
</evidence>
<dbReference type="GO" id="GO:0016616">
    <property type="term" value="F:oxidoreductase activity, acting on the CH-OH group of donors, NAD or NADP as acceptor"/>
    <property type="evidence" value="ECO:0007669"/>
    <property type="project" value="UniProtKB-ARBA"/>
</dbReference>
<evidence type="ECO:0000313" key="7">
    <source>
        <dbReference type="EMBL" id="KAH3659435.1"/>
    </source>
</evidence>
<organism evidence="7 8">
    <name type="scientific">Ogataea polymorpha</name>
    <dbReference type="NCBI Taxonomy" id="460523"/>
    <lineage>
        <taxon>Eukaryota</taxon>
        <taxon>Fungi</taxon>
        <taxon>Dikarya</taxon>
        <taxon>Ascomycota</taxon>
        <taxon>Saccharomycotina</taxon>
        <taxon>Pichiomycetes</taxon>
        <taxon>Pichiales</taxon>
        <taxon>Pichiaceae</taxon>
        <taxon>Ogataea</taxon>
    </lineage>
</organism>
<accession>A0A9P8SZ33</accession>
<dbReference type="InterPro" id="IPR036812">
    <property type="entry name" value="NAD(P)_OxRdtase_dom_sf"/>
</dbReference>
<keyword evidence="8" id="KW-1185">Reference proteome</keyword>
<gene>
    <name evidence="7" type="ORF">OGATHE_006319</name>
</gene>
<dbReference type="CDD" id="cd19071">
    <property type="entry name" value="AKR_AKR1-5-like"/>
    <property type="match status" value="1"/>
</dbReference>
<dbReference type="InterPro" id="IPR023210">
    <property type="entry name" value="NADP_OxRdtase_dom"/>
</dbReference>
<dbReference type="InterPro" id="IPR020471">
    <property type="entry name" value="AKR"/>
</dbReference>
<name>A0A9P8SZ33_9ASCO</name>
<proteinExistence type="inferred from homology"/>
<dbReference type="EMBL" id="JAEUBD010001540">
    <property type="protein sequence ID" value="KAH3659435.1"/>
    <property type="molecule type" value="Genomic_DNA"/>
</dbReference>
<sequence>MAPAQSLLLNTGRRIPTVGLGVYKTPAEQCVSLVHEALNLGYRHIDSAALYYNEEEVCEGISNWLAEDPSRKREEVFYTTKIGDAFHGYDKTKNAIKVSLEKAKKIQYIDLILIHSPQSDGDRRHGTWKALEEAYEAGTVKNIGVSNYGIKHLKELLAYPDLKVKPAINQFELHPWLQRPELVGFCRQHDIAVEAYSPLARGHKVADPVVVKIADKYNKTAAQILIRWSLEQGFITLPKTANKARLAPNLDVFSFDLAPEDLETLNGLEENYISGWDPTTYPLDSEKS</sequence>
<feature type="active site" description="Proton donor" evidence="3">
    <location>
        <position position="51"/>
    </location>
</feature>
<evidence type="ECO:0000256" key="4">
    <source>
        <dbReference type="PIRSR" id="PIRSR000097-2"/>
    </source>
</evidence>